<comment type="caution">
    <text evidence="3">The sequence shown here is derived from an EMBL/GenBank/DDBJ whole genome shotgun (WGS) entry which is preliminary data.</text>
</comment>
<dbReference type="PANTHER" id="PTHR46268">
    <property type="entry name" value="STRESS RESPONSE PROTEIN NHAX"/>
    <property type="match status" value="1"/>
</dbReference>
<evidence type="ECO:0000313" key="4">
    <source>
        <dbReference type="Proteomes" id="UP001317259"/>
    </source>
</evidence>
<protein>
    <submittedName>
        <fullName evidence="3">Universal stress protein</fullName>
    </submittedName>
</protein>
<name>A0ABT0G2H9_9ACTN</name>
<dbReference type="CDD" id="cd00293">
    <property type="entry name" value="USP-like"/>
    <property type="match status" value="1"/>
</dbReference>
<dbReference type="PANTHER" id="PTHR46268:SF6">
    <property type="entry name" value="UNIVERSAL STRESS PROTEIN UP12"/>
    <property type="match status" value="1"/>
</dbReference>
<evidence type="ECO:0000256" key="1">
    <source>
        <dbReference type="ARBA" id="ARBA00008791"/>
    </source>
</evidence>
<dbReference type="InterPro" id="IPR006016">
    <property type="entry name" value="UspA"/>
</dbReference>
<evidence type="ECO:0000259" key="2">
    <source>
        <dbReference type="Pfam" id="PF00582"/>
    </source>
</evidence>
<dbReference type="EMBL" id="JAKRKC020000002">
    <property type="protein sequence ID" value="MCK2218323.1"/>
    <property type="molecule type" value="Genomic_DNA"/>
</dbReference>
<reference evidence="3 4" key="1">
    <citation type="submission" date="2022-04" db="EMBL/GenBank/DDBJ databases">
        <title>Genome draft of Actinomadura sp. ATCC 31491.</title>
        <authorList>
            <person name="Shi X."/>
            <person name="Du Y."/>
        </authorList>
    </citation>
    <scope>NUCLEOTIDE SEQUENCE [LARGE SCALE GENOMIC DNA]</scope>
    <source>
        <strain evidence="3 4">ATCC 31491</strain>
    </source>
</reference>
<evidence type="ECO:0000313" key="3">
    <source>
        <dbReference type="EMBL" id="MCK2218323.1"/>
    </source>
</evidence>
<gene>
    <name evidence="3" type="ORF">MF672_031700</name>
</gene>
<dbReference type="Pfam" id="PF00582">
    <property type="entry name" value="Usp"/>
    <property type="match status" value="1"/>
</dbReference>
<feature type="domain" description="UspA" evidence="2">
    <location>
        <begin position="1"/>
        <end position="136"/>
    </location>
</feature>
<organism evidence="3 4">
    <name type="scientific">Actinomadura luzonensis</name>
    <dbReference type="NCBI Taxonomy" id="2805427"/>
    <lineage>
        <taxon>Bacteria</taxon>
        <taxon>Bacillati</taxon>
        <taxon>Actinomycetota</taxon>
        <taxon>Actinomycetes</taxon>
        <taxon>Streptosporangiales</taxon>
        <taxon>Thermomonosporaceae</taxon>
        <taxon>Actinomadura</taxon>
    </lineage>
</organism>
<proteinExistence type="inferred from homology"/>
<sequence>MIRRILLAVDDSPTALKAARLAVALAAATRAELRVLHAVEDHVLTDAVGRVSTARDVARRREVSAENVLRVVSELARDAGVTARTTLRGGGPVECVLAEARSWEADLVVVGIPDDARPGAAAAVIEFADQPVLVVPGRRPPGGPSG</sequence>
<dbReference type="SUPFAM" id="SSF52402">
    <property type="entry name" value="Adenine nucleotide alpha hydrolases-like"/>
    <property type="match status" value="1"/>
</dbReference>
<dbReference type="Proteomes" id="UP001317259">
    <property type="component" value="Unassembled WGS sequence"/>
</dbReference>
<keyword evidence="4" id="KW-1185">Reference proteome</keyword>
<comment type="similarity">
    <text evidence="1">Belongs to the universal stress protein A family.</text>
</comment>
<dbReference type="Gene3D" id="3.40.50.12370">
    <property type="match status" value="1"/>
</dbReference>
<dbReference type="RefSeq" id="WP_242378087.1">
    <property type="nucleotide sequence ID" value="NZ_JAKRKC020000002.1"/>
</dbReference>
<accession>A0ABT0G2H9</accession>